<dbReference type="VEuPathDB" id="FungiDB:AJ78_05763"/>
<dbReference type="EMBL" id="LGRN01000265">
    <property type="protein sequence ID" value="OJD13821.1"/>
    <property type="molecule type" value="Genomic_DNA"/>
</dbReference>
<dbReference type="AlphaFoldDB" id="A0A1J9QF60"/>
<name>A0A1J9QF60_9EURO</name>
<dbReference type="Proteomes" id="UP000182235">
    <property type="component" value="Unassembled WGS sequence"/>
</dbReference>
<keyword evidence="2" id="KW-1185">Reference proteome</keyword>
<evidence type="ECO:0000313" key="2">
    <source>
        <dbReference type="Proteomes" id="UP000182235"/>
    </source>
</evidence>
<reference evidence="1 2" key="1">
    <citation type="submission" date="2015-07" db="EMBL/GenBank/DDBJ databases">
        <title>Emmonsia species relationships and genome sequence.</title>
        <authorList>
            <consortium name="The Broad Institute Genomics Platform"/>
            <person name="Cuomo C.A."/>
            <person name="Munoz J.F."/>
            <person name="Imamovic A."/>
            <person name="Priest M.E."/>
            <person name="Young S."/>
            <person name="Clay O.K."/>
            <person name="McEwen J.G."/>
        </authorList>
    </citation>
    <scope>NUCLEOTIDE SEQUENCE [LARGE SCALE GENOMIC DNA]</scope>
    <source>
        <strain evidence="1 2">UAMH 9510</strain>
    </source>
</reference>
<gene>
    <name evidence="1" type="ORF">AJ78_05763</name>
</gene>
<protein>
    <submittedName>
        <fullName evidence="1">Uncharacterized protein</fullName>
    </submittedName>
</protein>
<dbReference type="OrthoDB" id="7680836at2759"/>
<dbReference type="STRING" id="1447872.A0A1J9QF60"/>
<comment type="caution">
    <text evidence="1">The sequence shown here is derived from an EMBL/GenBank/DDBJ whole genome shotgun (WGS) entry which is preliminary data.</text>
</comment>
<sequence length="92" mass="10474">MAKYPDEIFITYLNKDKTYTMSVLDTASMASGAQSLKYCIFIHKGHGSNEAHQSDEKLLAVEHMDLNQDKDEDIRPSQVQLKTSNFDEFSVI</sequence>
<evidence type="ECO:0000313" key="1">
    <source>
        <dbReference type="EMBL" id="OJD13821.1"/>
    </source>
</evidence>
<organism evidence="1 2">
    <name type="scientific">Emergomyces pasteurianus Ep9510</name>
    <dbReference type="NCBI Taxonomy" id="1447872"/>
    <lineage>
        <taxon>Eukaryota</taxon>
        <taxon>Fungi</taxon>
        <taxon>Dikarya</taxon>
        <taxon>Ascomycota</taxon>
        <taxon>Pezizomycotina</taxon>
        <taxon>Eurotiomycetes</taxon>
        <taxon>Eurotiomycetidae</taxon>
        <taxon>Onygenales</taxon>
        <taxon>Ajellomycetaceae</taxon>
        <taxon>Emergomyces</taxon>
    </lineage>
</organism>
<accession>A0A1J9QF60</accession>
<proteinExistence type="predicted"/>